<name>A0A1E3X6C4_9BACT</name>
<dbReference type="Proteomes" id="UP000094056">
    <property type="component" value="Unassembled WGS sequence"/>
</dbReference>
<evidence type="ECO:0000313" key="1">
    <source>
        <dbReference type="EMBL" id="ODS31151.1"/>
    </source>
</evidence>
<sequence length="74" mass="8492">MRGNTLHVRFSGKKEAFCRESDIGKEIVYSIADDGSVIGFEVLNYLAKGERRPSKILPVKTQILTQRRRGRREL</sequence>
<evidence type="ECO:0000313" key="2">
    <source>
        <dbReference type="Proteomes" id="UP000094056"/>
    </source>
</evidence>
<dbReference type="AlphaFoldDB" id="A0A1E3X6C4"/>
<proteinExistence type="predicted"/>
<accession>A0A1E3X6C4</accession>
<dbReference type="EMBL" id="MAYW01000139">
    <property type="protein sequence ID" value="ODS31151.1"/>
    <property type="molecule type" value="Genomic_DNA"/>
</dbReference>
<reference evidence="1 2" key="1">
    <citation type="submission" date="2016-07" db="EMBL/GenBank/DDBJ databases">
        <title>Draft genome of Scalindua rubra, obtained from a brine-seawater interface in the Red Sea, sheds light on salt adaptation in anammox bacteria.</title>
        <authorList>
            <person name="Speth D.R."/>
            <person name="Lagkouvardos I."/>
            <person name="Wang Y."/>
            <person name="Qian P.-Y."/>
            <person name="Dutilh B.E."/>
            <person name="Jetten M.S."/>
        </authorList>
    </citation>
    <scope>NUCLEOTIDE SEQUENCE [LARGE SCALE GENOMIC DNA]</scope>
    <source>
        <strain evidence="1">BSI-1</strain>
    </source>
</reference>
<comment type="caution">
    <text evidence="1">The sequence shown here is derived from an EMBL/GenBank/DDBJ whole genome shotgun (WGS) entry which is preliminary data.</text>
</comment>
<protein>
    <recommendedName>
        <fullName evidence="3">DUF2283 domain-containing protein</fullName>
    </recommendedName>
</protein>
<dbReference type="InterPro" id="IPR019270">
    <property type="entry name" value="DUF2283"/>
</dbReference>
<organism evidence="1 2">
    <name type="scientific">Candidatus Scalindua rubra</name>
    <dbReference type="NCBI Taxonomy" id="1872076"/>
    <lineage>
        <taxon>Bacteria</taxon>
        <taxon>Pseudomonadati</taxon>
        <taxon>Planctomycetota</taxon>
        <taxon>Candidatus Brocadiia</taxon>
        <taxon>Candidatus Brocadiales</taxon>
        <taxon>Candidatus Scalinduaceae</taxon>
        <taxon>Candidatus Scalindua</taxon>
    </lineage>
</organism>
<evidence type="ECO:0008006" key="3">
    <source>
        <dbReference type="Google" id="ProtNLM"/>
    </source>
</evidence>
<dbReference type="Pfam" id="PF10049">
    <property type="entry name" value="DUF2283"/>
    <property type="match status" value="1"/>
</dbReference>
<gene>
    <name evidence="1" type="ORF">SCARUB_03722</name>
</gene>